<dbReference type="SUPFAM" id="SSF53335">
    <property type="entry name" value="S-adenosyl-L-methionine-dependent methyltransferases"/>
    <property type="match status" value="1"/>
</dbReference>
<dbReference type="Proteomes" id="UP000677082">
    <property type="component" value="Unassembled WGS sequence"/>
</dbReference>
<dbReference type="Gene3D" id="3.40.50.150">
    <property type="entry name" value="Vaccinia Virus protein VP39"/>
    <property type="match status" value="1"/>
</dbReference>
<evidence type="ECO:0000259" key="1">
    <source>
        <dbReference type="Pfam" id="PF05175"/>
    </source>
</evidence>
<accession>A0A920BRW8</accession>
<keyword evidence="3" id="KW-1185">Reference proteome</keyword>
<name>A0A920BRW8_9ACTN</name>
<comment type="caution">
    <text evidence="2">The sequence shown here is derived from an EMBL/GenBank/DDBJ whole genome shotgun (WGS) entry which is preliminary data.</text>
</comment>
<dbReference type="AlphaFoldDB" id="A0A920BRW8"/>
<dbReference type="EMBL" id="BOQN01000177">
    <property type="protein sequence ID" value="GIM98041.1"/>
    <property type="molecule type" value="Genomic_DNA"/>
</dbReference>
<dbReference type="InterPro" id="IPR007848">
    <property type="entry name" value="Small_mtfrase_dom"/>
</dbReference>
<gene>
    <name evidence="2" type="ORF">Ato02nite_098340</name>
</gene>
<dbReference type="PRINTS" id="PR00507">
    <property type="entry name" value="N12N6MTFRASE"/>
</dbReference>
<proteinExistence type="predicted"/>
<dbReference type="CDD" id="cd02440">
    <property type="entry name" value="AdoMet_MTases"/>
    <property type="match status" value="1"/>
</dbReference>
<dbReference type="InterPro" id="IPR029063">
    <property type="entry name" value="SAM-dependent_MTases_sf"/>
</dbReference>
<sequence length="359" mass="38127">MSIPVSLPGDVLAVNGSAASPTVARELHAEALRSGKMALPVRARAGYVRTPDDLADALCTWPHHDLPWLPAGARVLEPSAGDGALVAAILRANPRVTVTAVEPHPVRAQACADRNAEAGADVHVTTFEQYAAGAAREGTWFDAVVMNPPFAVAGQADIWLEHLRAAWHLLRPGGRLVAVVPEGFAFRSSGIQADARAFVEHHGTHRPLPAGAFAAAGVQVAARMARMTKPVGAAGPEYLLAPDLSREPVPVPAPRLTGAAVLDTPAQAIRGGWHDGRVLRYHGRCVLCGWLLWGFDDRQNDPRGPLSAFSAGFSMRAEEYEMSGPAVGLCLDCANTGDRYRQALDRAYQHWTAVPAISA</sequence>
<evidence type="ECO:0000313" key="3">
    <source>
        <dbReference type="Proteomes" id="UP000677082"/>
    </source>
</evidence>
<protein>
    <recommendedName>
        <fullName evidence="1">Methyltransferase small domain-containing protein</fullName>
    </recommendedName>
</protein>
<evidence type="ECO:0000313" key="2">
    <source>
        <dbReference type="EMBL" id="GIM98041.1"/>
    </source>
</evidence>
<reference evidence="2 3" key="1">
    <citation type="submission" date="2021-03" db="EMBL/GenBank/DDBJ databases">
        <title>Whole genome shotgun sequence of Actinoplanes toevensis NBRC 105298.</title>
        <authorList>
            <person name="Komaki H."/>
            <person name="Tamura T."/>
        </authorList>
    </citation>
    <scope>NUCLEOTIDE SEQUENCE [LARGE SCALE GENOMIC DNA]</scope>
    <source>
        <strain evidence="2 3">NBRC 105298</strain>
    </source>
</reference>
<organism evidence="2 3">
    <name type="scientific">Paractinoplanes toevensis</name>
    <dbReference type="NCBI Taxonomy" id="571911"/>
    <lineage>
        <taxon>Bacteria</taxon>
        <taxon>Bacillati</taxon>
        <taxon>Actinomycetota</taxon>
        <taxon>Actinomycetes</taxon>
        <taxon>Micromonosporales</taxon>
        <taxon>Micromonosporaceae</taxon>
        <taxon>Paractinoplanes</taxon>
    </lineage>
</organism>
<dbReference type="Pfam" id="PF05175">
    <property type="entry name" value="MTS"/>
    <property type="match status" value="1"/>
</dbReference>
<dbReference type="RefSeq" id="WP_213013661.1">
    <property type="nucleotide sequence ID" value="NZ_BOQN01000177.1"/>
</dbReference>
<feature type="domain" description="Methyltransferase small" evidence="1">
    <location>
        <begin position="73"/>
        <end position="181"/>
    </location>
</feature>
<dbReference type="GO" id="GO:0008168">
    <property type="term" value="F:methyltransferase activity"/>
    <property type="evidence" value="ECO:0007669"/>
    <property type="project" value="InterPro"/>
</dbReference>